<dbReference type="EMBL" id="MH626103">
    <property type="protein sequence ID" value="QBM00816.1"/>
    <property type="molecule type" value="Genomic_DNA"/>
</dbReference>
<accession>A0A482D2L2</accession>
<reference evidence="1" key="1">
    <citation type="submission" date="2018-07" db="EMBL/GenBank/DDBJ databases">
        <title>Molecular characterization of Faba bean necrotic stunt virus in Iran.</title>
        <authorList>
            <person name="Lotfipour M."/>
            <person name="Behjatnia A."/>
            <person name="Izadpanah K."/>
            <person name="Afsharifar A."/>
            <person name="Ratti C."/>
        </authorList>
    </citation>
    <scope>NUCLEOTIDE SEQUENCE</scope>
    <source>
        <strain evidence="2">Arak</strain>
        <strain evidence="1">Gorgan</strain>
    </source>
</reference>
<dbReference type="EMBL" id="MH626101">
    <property type="protein sequence ID" value="QBM00814.1"/>
    <property type="molecule type" value="Genomic_DNA"/>
</dbReference>
<sequence length="106" mass="12224">MELRFLLSIIFFVVLLNPHLVMNMVIGYVLGSVVRSNYARLKKLLSSKKNENDEEDEGQITQLKNPFEDVDADVLQHLKTLGLDTKVEGDDLEYLQRLWESISSKK</sequence>
<evidence type="ECO:0000313" key="2">
    <source>
        <dbReference type="EMBL" id="QBM00816.1"/>
    </source>
</evidence>
<proteinExistence type="predicted"/>
<organism evidence="1">
    <name type="scientific">Faba bean necrotic stunt virus</name>
    <dbReference type="NCBI Taxonomy" id="283824"/>
    <lineage>
        <taxon>Viruses</taxon>
        <taxon>Monodnaviria</taxon>
        <taxon>Shotokuvirae</taxon>
        <taxon>Cressdnaviricota</taxon>
        <taxon>Arfiviricetes</taxon>
        <taxon>Mulpavirales</taxon>
        <taxon>Nanoviridae</taxon>
        <taxon>Nanovirus</taxon>
        <taxon>Nanovirus necropumiliviciae</taxon>
    </lineage>
</organism>
<protein>
    <submittedName>
        <fullName evidence="1">U4</fullName>
    </submittedName>
</protein>
<evidence type="ECO:0000313" key="1">
    <source>
        <dbReference type="EMBL" id="QBM00814.1"/>
    </source>
</evidence>
<name>A0A482D2L2_9VIRU</name>